<name>E8KFI6_9PAST</name>
<evidence type="ECO:0000313" key="2">
    <source>
        <dbReference type="EMBL" id="EFX92321.1"/>
    </source>
</evidence>
<comment type="caution">
    <text evidence="2">The sequence shown here is derived from an EMBL/GenBank/DDBJ whole genome shotgun (WGS) entry which is preliminary data.</text>
</comment>
<dbReference type="InterPro" id="IPR006315">
    <property type="entry name" value="OM_autotransptr_brl_dom"/>
</dbReference>
<feature type="domain" description="Autotransporter" evidence="1">
    <location>
        <begin position="3"/>
        <end position="50"/>
    </location>
</feature>
<evidence type="ECO:0000313" key="3">
    <source>
        <dbReference type="Proteomes" id="UP000005467"/>
    </source>
</evidence>
<dbReference type="GO" id="GO:0019867">
    <property type="term" value="C:outer membrane"/>
    <property type="evidence" value="ECO:0007669"/>
    <property type="project" value="InterPro"/>
</dbReference>
<accession>E8KFI6</accession>
<dbReference type="Pfam" id="PF03797">
    <property type="entry name" value="Autotransporter"/>
    <property type="match status" value="1"/>
</dbReference>
<dbReference type="InterPro" id="IPR036709">
    <property type="entry name" value="Autotransporte_beta_dom_sf"/>
</dbReference>
<reference evidence="2 3" key="1">
    <citation type="submission" date="2011-01" db="EMBL/GenBank/DDBJ databases">
        <authorList>
            <person name="Muzny D."/>
            <person name="Qin X."/>
            <person name="Deng J."/>
            <person name="Jiang H."/>
            <person name="Liu Y."/>
            <person name="Qu J."/>
            <person name="Song X.-Z."/>
            <person name="Zhang L."/>
            <person name="Thornton R."/>
            <person name="Coyle M."/>
            <person name="Francisco L."/>
            <person name="Jackson L."/>
            <person name="Javaid M."/>
            <person name="Korchina V."/>
            <person name="Kovar C."/>
            <person name="Mata R."/>
            <person name="Mathew T."/>
            <person name="Ngo R."/>
            <person name="Nguyen L."/>
            <person name="Nguyen N."/>
            <person name="Okwuonu G."/>
            <person name="Ongeri F."/>
            <person name="Pham C."/>
            <person name="Simmons D."/>
            <person name="Wilczek-Boney K."/>
            <person name="Hale W."/>
            <person name="Jakkamsetti A."/>
            <person name="Pham P."/>
            <person name="Ruth R."/>
            <person name="San Lucas F."/>
            <person name="Warren J."/>
            <person name="Zhang J."/>
            <person name="Zhao Z."/>
            <person name="Zhou C."/>
            <person name="Zhu D."/>
            <person name="Lee S."/>
            <person name="Bess C."/>
            <person name="Blankenburg K."/>
            <person name="Forbes L."/>
            <person name="Fu Q."/>
            <person name="Gubbala S."/>
            <person name="Hirani K."/>
            <person name="Jayaseelan J.C."/>
            <person name="Lara F."/>
            <person name="Munidasa M."/>
            <person name="Palculict T."/>
            <person name="Patil S."/>
            <person name="Pu L.-L."/>
            <person name="Saada N."/>
            <person name="Tang L."/>
            <person name="Weissenberger G."/>
            <person name="Zhu Y."/>
            <person name="Hemphill L."/>
            <person name="Shang Y."/>
            <person name="Youmans B."/>
            <person name="Ayvaz T."/>
            <person name="Ross M."/>
            <person name="Santibanez J."/>
            <person name="Aqrawi P."/>
            <person name="Gross S."/>
            <person name="Joshi V."/>
            <person name="Fowler G."/>
            <person name="Nazareth L."/>
            <person name="Reid J."/>
            <person name="Worley K."/>
            <person name="Petrosino J."/>
            <person name="Highlander S."/>
            <person name="Gibbs R."/>
        </authorList>
    </citation>
    <scope>NUCLEOTIDE SEQUENCE [LARGE SCALE GENOMIC DNA]</scope>
    <source>
        <strain evidence="2 3">ATCC 25976</strain>
    </source>
</reference>
<gene>
    <name evidence="2" type="ORF">HMPREF0027_0603</name>
</gene>
<protein>
    <recommendedName>
        <fullName evidence="1">Autotransporter domain-containing protein</fullName>
    </recommendedName>
</protein>
<evidence type="ECO:0000259" key="1">
    <source>
        <dbReference type="Pfam" id="PF03797"/>
    </source>
</evidence>
<dbReference type="InterPro" id="IPR005546">
    <property type="entry name" value="Autotransporte_beta"/>
</dbReference>
<dbReference type="SUPFAM" id="SSF103515">
    <property type="entry name" value="Autotransporter"/>
    <property type="match status" value="1"/>
</dbReference>
<dbReference type="HOGENOM" id="CLU_3094706_0_0_6"/>
<dbReference type="Gene3D" id="2.40.128.130">
    <property type="entry name" value="Autotransporter beta-domain"/>
    <property type="match status" value="1"/>
</dbReference>
<keyword evidence="3" id="KW-1185">Reference proteome</keyword>
<dbReference type="AlphaFoldDB" id="E8KFI6"/>
<proteinExistence type="predicted"/>
<dbReference type="EMBL" id="AEVG01000043">
    <property type="protein sequence ID" value="EFX92321.1"/>
    <property type="molecule type" value="Genomic_DNA"/>
</dbReference>
<dbReference type="Proteomes" id="UP000005467">
    <property type="component" value="Unassembled WGS sequence"/>
</dbReference>
<sequence>MRSSGFKQDIYTLQIGADTAVTDNIRVGSFVGNSRSDLEFGGEYGSAKVKA</sequence>
<organism evidence="2 3">
    <name type="scientific">Actinobacillus ureae ATCC 25976</name>
    <dbReference type="NCBI Taxonomy" id="887324"/>
    <lineage>
        <taxon>Bacteria</taxon>
        <taxon>Pseudomonadati</taxon>
        <taxon>Pseudomonadota</taxon>
        <taxon>Gammaproteobacteria</taxon>
        <taxon>Pasteurellales</taxon>
        <taxon>Pasteurellaceae</taxon>
        <taxon>Actinobacillus</taxon>
    </lineage>
</organism>
<dbReference type="NCBIfam" id="TIGR01414">
    <property type="entry name" value="autotrans_barl"/>
    <property type="match status" value="1"/>
</dbReference>